<accession>A0A941F1D0</accession>
<dbReference type="Pfam" id="PF00425">
    <property type="entry name" value="Chorismate_bind"/>
    <property type="match status" value="1"/>
</dbReference>
<dbReference type="Gene3D" id="3.60.120.10">
    <property type="entry name" value="Anthranilate synthase"/>
    <property type="match status" value="1"/>
</dbReference>
<feature type="domain" description="Chorismate-utilising enzyme C-terminal" evidence="1">
    <location>
        <begin position="3"/>
        <end position="92"/>
    </location>
</feature>
<dbReference type="InterPro" id="IPR019999">
    <property type="entry name" value="Anth_synth_I-like"/>
</dbReference>
<feature type="non-terminal residue" evidence="2">
    <location>
        <position position="1"/>
    </location>
</feature>
<name>A0A941F1D0_9ACTN</name>
<keyword evidence="3" id="KW-1185">Reference proteome</keyword>
<gene>
    <name evidence="2" type="ORF">KDL01_37760</name>
</gene>
<evidence type="ECO:0000259" key="1">
    <source>
        <dbReference type="Pfam" id="PF00425"/>
    </source>
</evidence>
<dbReference type="InterPro" id="IPR015890">
    <property type="entry name" value="Chorismate_C"/>
</dbReference>
<dbReference type="AlphaFoldDB" id="A0A941F1D0"/>
<dbReference type="Proteomes" id="UP000675781">
    <property type="component" value="Unassembled WGS sequence"/>
</dbReference>
<sequence length="104" mass="11108">GWASILAATFPPGSVTGAPKHSALKTIGELEREARGPYCGAIGWVDGDRRTARLAVGIRTFWLERGLLRFGTGAGITWGSDPAREWAETELKAERLIGLASGRS</sequence>
<evidence type="ECO:0000313" key="3">
    <source>
        <dbReference type="Proteomes" id="UP000675781"/>
    </source>
</evidence>
<evidence type="ECO:0000313" key="2">
    <source>
        <dbReference type="EMBL" id="MBR7839074.1"/>
    </source>
</evidence>
<protein>
    <submittedName>
        <fullName evidence="2">Chorismate-binding protein</fullName>
    </submittedName>
</protein>
<comment type="caution">
    <text evidence="2">The sequence shown here is derived from an EMBL/GenBank/DDBJ whole genome shotgun (WGS) entry which is preliminary data.</text>
</comment>
<dbReference type="PANTHER" id="PTHR11236:SF50">
    <property type="entry name" value="AMINODEOXYCHORISMATE SYNTHASE COMPONENT 1"/>
    <property type="match status" value="1"/>
</dbReference>
<dbReference type="SUPFAM" id="SSF56322">
    <property type="entry name" value="ADC synthase"/>
    <property type="match status" value="1"/>
</dbReference>
<dbReference type="EMBL" id="JAGSOG010000374">
    <property type="protein sequence ID" value="MBR7839074.1"/>
    <property type="molecule type" value="Genomic_DNA"/>
</dbReference>
<dbReference type="PANTHER" id="PTHR11236">
    <property type="entry name" value="AMINOBENZOATE/ANTHRANILATE SYNTHASE"/>
    <property type="match status" value="1"/>
</dbReference>
<organism evidence="2 3">
    <name type="scientific">Actinospica durhamensis</name>
    <dbReference type="NCBI Taxonomy" id="1508375"/>
    <lineage>
        <taxon>Bacteria</taxon>
        <taxon>Bacillati</taxon>
        <taxon>Actinomycetota</taxon>
        <taxon>Actinomycetes</taxon>
        <taxon>Catenulisporales</taxon>
        <taxon>Actinospicaceae</taxon>
        <taxon>Actinospica</taxon>
    </lineage>
</organism>
<dbReference type="GO" id="GO:0046820">
    <property type="term" value="F:4-amino-4-deoxychorismate synthase activity"/>
    <property type="evidence" value="ECO:0007669"/>
    <property type="project" value="TreeGrafter"/>
</dbReference>
<dbReference type="GO" id="GO:0000162">
    <property type="term" value="P:L-tryptophan biosynthetic process"/>
    <property type="evidence" value="ECO:0007669"/>
    <property type="project" value="TreeGrafter"/>
</dbReference>
<dbReference type="RefSeq" id="WP_212533518.1">
    <property type="nucleotide sequence ID" value="NZ_JAGSOG010000374.1"/>
</dbReference>
<dbReference type="InterPro" id="IPR005801">
    <property type="entry name" value="ADC_synthase"/>
</dbReference>
<reference evidence="2" key="1">
    <citation type="submission" date="2021-04" db="EMBL/GenBank/DDBJ databases">
        <title>Genome based classification of Actinospica acidithermotolerans sp. nov., an actinobacterium isolated from an Indonesian hot spring.</title>
        <authorList>
            <person name="Kusuma A.B."/>
            <person name="Putra K.E."/>
            <person name="Nafisah S."/>
            <person name="Loh J."/>
            <person name="Nouioui I."/>
            <person name="Goodfellow M."/>
        </authorList>
    </citation>
    <scope>NUCLEOTIDE SEQUENCE</scope>
    <source>
        <strain evidence="2">CSCA 57</strain>
    </source>
</reference>
<proteinExistence type="predicted"/>